<dbReference type="Proteomes" id="UP000663852">
    <property type="component" value="Unassembled WGS sequence"/>
</dbReference>
<reference evidence="1" key="1">
    <citation type="submission" date="2021-02" db="EMBL/GenBank/DDBJ databases">
        <authorList>
            <person name="Nowell W R."/>
        </authorList>
    </citation>
    <scope>NUCLEOTIDE SEQUENCE</scope>
</reference>
<evidence type="ECO:0000313" key="1">
    <source>
        <dbReference type="EMBL" id="CAF1459445.1"/>
    </source>
</evidence>
<gene>
    <name evidence="1" type="ORF">EDS130_LOCUS40051</name>
</gene>
<sequence length="149" mass="16714">MYLGVIVGLIPMGGNKEMWRKREGFIDYIPVPHGILGAFVGCIGNLRIALSQSLDTPLKCLCAKGFNSERCTVRDLKLVISFDDVITLPQDIPIHCIETVENDFPARTSTYAMILLKKRALTISWSKEFDIAFVEETRSTADTYPETNQ</sequence>
<dbReference type="AlphaFoldDB" id="A0A815Q697"/>
<proteinExistence type="predicted"/>
<name>A0A815Q697_ADIRI</name>
<protein>
    <submittedName>
        <fullName evidence="1">Uncharacterized protein</fullName>
    </submittedName>
</protein>
<evidence type="ECO:0000313" key="2">
    <source>
        <dbReference type="Proteomes" id="UP000663852"/>
    </source>
</evidence>
<dbReference type="EMBL" id="CAJNOJ010000470">
    <property type="protein sequence ID" value="CAF1459445.1"/>
    <property type="molecule type" value="Genomic_DNA"/>
</dbReference>
<comment type="caution">
    <text evidence="1">The sequence shown here is derived from an EMBL/GenBank/DDBJ whole genome shotgun (WGS) entry which is preliminary data.</text>
</comment>
<accession>A0A815Q697</accession>
<organism evidence="1 2">
    <name type="scientific">Adineta ricciae</name>
    <name type="common">Rotifer</name>
    <dbReference type="NCBI Taxonomy" id="249248"/>
    <lineage>
        <taxon>Eukaryota</taxon>
        <taxon>Metazoa</taxon>
        <taxon>Spiralia</taxon>
        <taxon>Gnathifera</taxon>
        <taxon>Rotifera</taxon>
        <taxon>Eurotatoria</taxon>
        <taxon>Bdelloidea</taxon>
        <taxon>Adinetida</taxon>
        <taxon>Adinetidae</taxon>
        <taxon>Adineta</taxon>
    </lineage>
</organism>